<dbReference type="InterPro" id="IPR011008">
    <property type="entry name" value="Dimeric_a/b-barrel"/>
</dbReference>
<dbReference type="PANTHER" id="PTHR40624">
    <property type="entry name" value="BIOSYNTHESIS MONOOXYGENASE, PUTATIVE (AFU_ORTHOLOGUE AFUA_1G12025)-RELATED"/>
    <property type="match status" value="1"/>
</dbReference>
<proteinExistence type="predicted"/>
<reference evidence="2" key="1">
    <citation type="journal article" date="2020" name="Stud. Mycol.">
        <title>101 Dothideomycetes genomes: a test case for predicting lifestyles and emergence of pathogens.</title>
        <authorList>
            <person name="Haridas S."/>
            <person name="Albert R."/>
            <person name="Binder M."/>
            <person name="Bloem J."/>
            <person name="Labutti K."/>
            <person name="Salamov A."/>
            <person name="Andreopoulos B."/>
            <person name="Baker S."/>
            <person name="Barry K."/>
            <person name="Bills G."/>
            <person name="Bluhm B."/>
            <person name="Cannon C."/>
            <person name="Castanera R."/>
            <person name="Culley D."/>
            <person name="Daum C."/>
            <person name="Ezra D."/>
            <person name="Gonzalez J."/>
            <person name="Henrissat B."/>
            <person name="Kuo A."/>
            <person name="Liang C."/>
            <person name="Lipzen A."/>
            <person name="Lutzoni F."/>
            <person name="Magnuson J."/>
            <person name="Mondo S."/>
            <person name="Nolan M."/>
            <person name="Ohm R."/>
            <person name="Pangilinan J."/>
            <person name="Park H.-J."/>
            <person name="Ramirez L."/>
            <person name="Alfaro M."/>
            <person name="Sun H."/>
            <person name="Tritt A."/>
            <person name="Yoshinaga Y."/>
            <person name="Zwiers L.-H."/>
            <person name="Turgeon B."/>
            <person name="Goodwin S."/>
            <person name="Spatafora J."/>
            <person name="Crous P."/>
            <person name="Grigoriev I."/>
        </authorList>
    </citation>
    <scope>NUCLEOTIDE SEQUENCE</scope>
    <source>
        <strain evidence="2">CBS 627.86</strain>
    </source>
</reference>
<feature type="domain" description="ABM" evidence="1">
    <location>
        <begin position="5"/>
        <end position="101"/>
    </location>
</feature>
<dbReference type="EMBL" id="ML977315">
    <property type="protein sequence ID" value="KAF2119293.1"/>
    <property type="molecule type" value="Genomic_DNA"/>
</dbReference>
<dbReference type="InterPro" id="IPR007138">
    <property type="entry name" value="ABM_dom"/>
</dbReference>
<dbReference type="SUPFAM" id="SSF54909">
    <property type="entry name" value="Dimeric alpha+beta barrel"/>
    <property type="match status" value="2"/>
</dbReference>
<dbReference type="Pfam" id="PF03992">
    <property type="entry name" value="ABM"/>
    <property type="match status" value="2"/>
</dbReference>
<protein>
    <recommendedName>
        <fullName evidence="1">ABM domain-containing protein</fullName>
    </recommendedName>
</protein>
<dbReference type="Gene3D" id="3.30.70.100">
    <property type="match status" value="2"/>
</dbReference>
<evidence type="ECO:0000313" key="2">
    <source>
        <dbReference type="EMBL" id="KAF2119293.1"/>
    </source>
</evidence>
<dbReference type="OrthoDB" id="4520428at2759"/>
<dbReference type="PROSITE" id="PS51725">
    <property type="entry name" value="ABM"/>
    <property type="match status" value="1"/>
</dbReference>
<keyword evidence="3" id="KW-1185">Reference proteome</keyword>
<accession>A0A6A5ZKC3</accession>
<sequence length="220" mass="24523">MSSEVVTTAHLQVKSKEARDKLIAIFNEITEYSRENENPGVNRYVTLVPTDPANETSLYMLEQYKDQAASDAHLQTPPVQKLLKFFTDEEPLIAPPEVNNLNPSVDFRRPNITDPHPGMIFLFAHMGYQPGKLSTALPLLQDLISASAQAEPGFWGCTASVDKEKNLIRVVDMFESDKFYESEHVKSDAIAKFHEKNSPLSNGEGSLVKLTVVQGFLGRS</sequence>
<evidence type="ECO:0000259" key="1">
    <source>
        <dbReference type="PROSITE" id="PS51725"/>
    </source>
</evidence>
<dbReference type="AlphaFoldDB" id="A0A6A5ZKC3"/>
<dbReference type="Proteomes" id="UP000799770">
    <property type="component" value="Unassembled WGS sequence"/>
</dbReference>
<organism evidence="2 3">
    <name type="scientific">Lophiotrema nucula</name>
    <dbReference type="NCBI Taxonomy" id="690887"/>
    <lineage>
        <taxon>Eukaryota</taxon>
        <taxon>Fungi</taxon>
        <taxon>Dikarya</taxon>
        <taxon>Ascomycota</taxon>
        <taxon>Pezizomycotina</taxon>
        <taxon>Dothideomycetes</taxon>
        <taxon>Pleosporomycetidae</taxon>
        <taxon>Pleosporales</taxon>
        <taxon>Lophiotremataceae</taxon>
        <taxon>Lophiotrema</taxon>
    </lineage>
</organism>
<gene>
    <name evidence="2" type="ORF">BDV96DRAFT_342530</name>
</gene>
<dbReference type="PANTHER" id="PTHR40624:SF1">
    <property type="entry name" value="BIOSYNTHESIS MONOOXYGENASE, PUTATIVE (AFU_ORTHOLOGUE AFUA_1G12025)-RELATED"/>
    <property type="match status" value="1"/>
</dbReference>
<name>A0A6A5ZKC3_9PLEO</name>
<evidence type="ECO:0000313" key="3">
    <source>
        <dbReference type="Proteomes" id="UP000799770"/>
    </source>
</evidence>